<dbReference type="Pfam" id="PF00594">
    <property type="entry name" value="Gla"/>
    <property type="match status" value="1"/>
</dbReference>
<dbReference type="InterPro" id="IPR050442">
    <property type="entry name" value="Peptidase_S1_coag_factors"/>
</dbReference>
<proteinExistence type="predicted"/>
<dbReference type="AlphaFoldDB" id="A0A8C9QVB7"/>
<sequence>MVSRVPVLCLVVCALSWGSARASPLHGEEREEDERGAPGVFVQEEAAHGFLGRHLLFNKFDFEMFTPGNLERECLEEVCNYEEAREVFENIPATDSFWKQYTADLQKSPSKLDVIGLLVGLVAGGVAIVIVILLICYFIQGRCKSNRSSRSFRTRPPRTNASLVVRRLEEISLQPVPKDPVDPSGLPSYEQAIASSGPHDAPPPPYPGSRTGSLRQ</sequence>
<dbReference type="Ensembl" id="ENSSFOT00015000828.2">
    <property type="protein sequence ID" value="ENSSFOP00015000800.1"/>
    <property type="gene ID" value="ENSSFOG00015000619.2"/>
</dbReference>
<dbReference type="FunFam" id="4.10.740.10:FF:000001">
    <property type="entry name" value="vitamin K-dependent protein S"/>
    <property type="match status" value="1"/>
</dbReference>
<dbReference type="SMART" id="SM00069">
    <property type="entry name" value="GLA"/>
    <property type="match status" value="1"/>
</dbReference>
<dbReference type="PANTHER" id="PTHR24278:SF38">
    <property type="entry name" value="TRANSMEMBRANE GAMMA-CARBOXYGLUTAMIC ACID PROTEIN 4"/>
    <property type="match status" value="1"/>
</dbReference>
<organism evidence="6 7">
    <name type="scientific">Scleropages formosus</name>
    <name type="common">Asian bonytongue</name>
    <name type="synonym">Osteoglossum formosum</name>
    <dbReference type="NCBI Taxonomy" id="113540"/>
    <lineage>
        <taxon>Eukaryota</taxon>
        <taxon>Metazoa</taxon>
        <taxon>Chordata</taxon>
        <taxon>Craniata</taxon>
        <taxon>Vertebrata</taxon>
        <taxon>Euteleostomi</taxon>
        <taxon>Actinopterygii</taxon>
        <taxon>Neopterygii</taxon>
        <taxon>Teleostei</taxon>
        <taxon>Osteoglossocephala</taxon>
        <taxon>Osteoglossomorpha</taxon>
        <taxon>Osteoglossiformes</taxon>
        <taxon>Osteoglossidae</taxon>
        <taxon>Scleropages</taxon>
    </lineage>
</organism>
<name>A0A8C9QVB7_SCLFO</name>
<dbReference type="OrthoDB" id="9945709at2759"/>
<dbReference type="InterPro" id="IPR017857">
    <property type="entry name" value="Coagulation_fac-like_Gla_dom"/>
</dbReference>
<gene>
    <name evidence="6" type="primary">LOC108942223</name>
</gene>
<feature type="signal peptide" evidence="4">
    <location>
        <begin position="1"/>
        <end position="22"/>
    </location>
</feature>
<feature type="region of interest" description="Disordered" evidence="2">
    <location>
        <begin position="174"/>
        <end position="216"/>
    </location>
</feature>
<dbReference type="GO" id="GO:0005886">
    <property type="term" value="C:plasma membrane"/>
    <property type="evidence" value="ECO:0007669"/>
    <property type="project" value="TreeGrafter"/>
</dbReference>
<dbReference type="RefSeq" id="XP_018620893.1">
    <property type="nucleotide sequence ID" value="XM_018765377.2"/>
</dbReference>
<keyword evidence="7" id="KW-1185">Reference proteome</keyword>
<evidence type="ECO:0000256" key="2">
    <source>
        <dbReference type="SAM" id="MobiDB-lite"/>
    </source>
</evidence>
<reference evidence="6 7" key="1">
    <citation type="submission" date="2019-04" db="EMBL/GenBank/DDBJ databases">
        <authorList>
            <consortium name="Wellcome Sanger Institute Data Sharing"/>
        </authorList>
    </citation>
    <scope>NUCLEOTIDE SEQUENCE [LARGE SCALE GENOMIC DNA]</scope>
</reference>
<keyword evidence="3" id="KW-1133">Transmembrane helix</keyword>
<dbReference type="GO" id="GO:0005509">
    <property type="term" value="F:calcium ion binding"/>
    <property type="evidence" value="ECO:0007669"/>
    <property type="project" value="InterPro"/>
</dbReference>
<reference evidence="6" key="3">
    <citation type="submission" date="2025-09" db="UniProtKB">
        <authorList>
            <consortium name="Ensembl"/>
        </authorList>
    </citation>
    <scope>IDENTIFICATION</scope>
</reference>
<feature type="chain" id="PRO_5034290533" evidence="4">
    <location>
        <begin position="23"/>
        <end position="216"/>
    </location>
</feature>
<dbReference type="InterPro" id="IPR000294">
    <property type="entry name" value="GLA_domain"/>
</dbReference>
<dbReference type="PROSITE" id="PS00011">
    <property type="entry name" value="GLA_1"/>
    <property type="match status" value="1"/>
</dbReference>
<evidence type="ECO:0000259" key="5">
    <source>
        <dbReference type="PROSITE" id="PS50998"/>
    </source>
</evidence>
<evidence type="ECO:0000313" key="7">
    <source>
        <dbReference type="Proteomes" id="UP000694397"/>
    </source>
</evidence>
<dbReference type="InterPro" id="IPR035972">
    <property type="entry name" value="GLA-like_dom_SF"/>
</dbReference>
<keyword evidence="1" id="KW-1015">Disulfide bond</keyword>
<dbReference type="GeneID" id="108942223"/>
<dbReference type="SUPFAM" id="SSF57630">
    <property type="entry name" value="GLA-domain"/>
    <property type="match status" value="1"/>
</dbReference>
<accession>A0A8C9QVB7</accession>
<dbReference type="KEGG" id="sfm:108942223"/>
<dbReference type="PROSITE" id="PS50998">
    <property type="entry name" value="GLA_2"/>
    <property type="match status" value="1"/>
</dbReference>
<keyword evidence="4" id="KW-0732">Signal</keyword>
<evidence type="ECO:0000313" key="6">
    <source>
        <dbReference type="Ensembl" id="ENSSFOP00015000800.1"/>
    </source>
</evidence>
<protein>
    <submittedName>
        <fullName evidence="6">Proline rich Gla (G-carboxyglutamic acid) 4 (transmembrane)</fullName>
    </submittedName>
</protein>
<dbReference type="GO" id="GO:0005615">
    <property type="term" value="C:extracellular space"/>
    <property type="evidence" value="ECO:0007669"/>
    <property type="project" value="TreeGrafter"/>
</dbReference>
<evidence type="ECO:0000256" key="3">
    <source>
        <dbReference type="SAM" id="Phobius"/>
    </source>
</evidence>
<evidence type="ECO:0000256" key="4">
    <source>
        <dbReference type="SAM" id="SignalP"/>
    </source>
</evidence>
<keyword evidence="3" id="KW-0472">Membrane</keyword>
<keyword evidence="3" id="KW-0812">Transmembrane</keyword>
<dbReference type="Proteomes" id="UP000694397">
    <property type="component" value="Chromosome 5"/>
</dbReference>
<dbReference type="GeneTree" id="ENSGT00940000158268"/>
<feature type="transmembrane region" description="Helical" evidence="3">
    <location>
        <begin position="114"/>
        <end position="139"/>
    </location>
</feature>
<dbReference type="PANTHER" id="PTHR24278">
    <property type="entry name" value="COAGULATION FACTOR"/>
    <property type="match status" value="1"/>
</dbReference>
<evidence type="ECO:0000256" key="1">
    <source>
        <dbReference type="ARBA" id="ARBA00023157"/>
    </source>
</evidence>
<dbReference type="PRINTS" id="PR00001">
    <property type="entry name" value="GLABLOOD"/>
</dbReference>
<reference evidence="6" key="2">
    <citation type="submission" date="2025-08" db="UniProtKB">
        <authorList>
            <consortium name="Ensembl"/>
        </authorList>
    </citation>
    <scope>IDENTIFICATION</scope>
</reference>
<feature type="domain" description="Gla" evidence="5">
    <location>
        <begin position="57"/>
        <end position="103"/>
    </location>
</feature>
<dbReference type="Gene3D" id="4.10.740.10">
    <property type="entry name" value="Coagulation Factor IX"/>
    <property type="match status" value="1"/>
</dbReference>